<reference evidence="1 2" key="1">
    <citation type="submission" date="2016-05" db="EMBL/GenBank/DDBJ databases">
        <title>A degradative enzymes factory behind the ericoid mycorrhizal symbiosis.</title>
        <authorList>
            <consortium name="DOE Joint Genome Institute"/>
            <person name="Martino E."/>
            <person name="Morin E."/>
            <person name="Grelet G."/>
            <person name="Kuo A."/>
            <person name="Kohler A."/>
            <person name="Daghino S."/>
            <person name="Barry K."/>
            <person name="Choi C."/>
            <person name="Cichocki N."/>
            <person name="Clum A."/>
            <person name="Copeland A."/>
            <person name="Hainaut M."/>
            <person name="Haridas S."/>
            <person name="Labutti K."/>
            <person name="Lindquist E."/>
            <person name="Lipzen A."/>
            <person name="Khouja H.-R."/>
            <person name="Murat C."/>
            <person name="Ohm R."/>
            <person name="Olson A."/>
            <person name="Spatafora J."/>
            <person name="Veneault-Fourrey C."/>
            <person name="Henrissat B."/>
            <person name="Grigoriev I."/>
            <person name="Martin F."/>
            <person name="Perotto S."/>
        </authorList>
    </citation>
    <scope>NUCLEOTIDE SEQUENCE [LARGE SCALE GENOMIC DNA]</scope>
    <source>
        <strain evidence="1 2">UAMH 7357</strain>
    </source>
</reference>
<evidence type="ECO:0000313" key="2">
    <source>
        <dbReference type="Proteomes" id="UP000235672"/>
    </source>
</evidence>
<dbReference type="InterPro" id="IPR011042">
    <property type="entry name" value="6-blade_b-propeller_TolB-like"/>
</dbReference>
<evidence type="ECO:0000313" key="1">
    <source>
        <dbReference type="EMBL" id="PMD13854.1"/>
    </source>
</evidence>
<dbReference type="InterPro" id="IPR051288">
    <property type="entry name" value="Serum_paraoxonase/arylesterase"/>
</dbReference>
<dbReference type="PANTHER" id="PTHR11799">
    <property type="entry name" value="PARAOXONASE"/>
    <property type="match status" value="1"/>
</dbReference>
<dbReference type="Gene3D" id="2.120.10.30">
    <property type="entry name" value="TolB, C-terminal domain"/>
    <property type="match status" value="1"/>
</dbReference>
<accession>A0A2J6PIL1</accession>
<gene>
    <name evidence="1" type="ORF">NA56DRAFT_584765</name>
</gene>
<dbReference type="AlphaFoldDB" id="A0A2J6PIL1"/>
<dbReference type="OrthoDB" id="5307922at2759"/>
<keyword evidence="2" id="KW-1185">Reference proteome</keyword>
<name>A0A2J6PIL1_9HELO</name>
<protein>
    <submittedName>
        <fullName evidence="1">Calcium-dependent phosphotriesterase</fullName>
    </submittedName>
</protein>
<sequence>MVWLEEVIFDVLGVGRIIQPIEDFPYTCRRISHERLEACEDLWLDDQERVMYLACAGTQSRMAWNPAVGKLDVSGRRLGGSELMALNIDEPGSDGMYGMRGIRPEGYEGATGDGTLDFLGFDVEVVDAETLRFWFVNHRPPVDADKKCLDATKLGANSTIDVFELKRGEGKMVHLKTVSDPTVVKTPNNIAVMPDGSFVATNDHSAKVGFRKELDIYIGGGDVAYCPPSGPCKTATPPKFRFPNGLVRGTDGLIYVPESAGGGIHVMELQGDGTLRKVDFIRIGMPIDNLSVDANGDIWGAALPKALKAIKAAHDPFIHKTPITVWRIEKTPDGYKTFKVLEDRDSKVLAQIGTVQHDAKTGRLFIVGE</sequence>
<proteinExistence type="predicted"/>
<dbReference type="SUPFAM" id="SSF63829">
    <property type="entry name" value="Calcium-dependent phosphotriesterase"/>
    <property type="match status" value="1"/>
</dbReference>
<organism evidence="1 2">
    <name type="scientific">Hyaloscypha hepaticicola</name>
    <dbReference type="NCBI Taxonomy" id="2082293"/>
    <lineage>
        <taxon>Eukaryota</taxon>
        <taxon>Fungi</taxon>
        <taxon>Dikarya</taxon>
        <taxon>Ascomycota</taxon>
        <taxon>Pezizomycotina</taxon>
        <taxon>Leotiomycetes</taxon>
        <taxon>Helotiales</taxon>
        <taxon>Hyaloscyphaceae</taxon>
        <taxon>Hyaloscypha</taxon>
    </lineage>
</organism>
<dbReference type="EMBL" id="KZ613526">
    <property type="protein sequence ID" value="PMD13854.1"/>
    <property type="molecule type" value="Genomic_DNA"/>
</dbReference>
<dbReference type="PANTHER" id="PTHR11799:SF20">
    <property type="entry name" value="SMP-30_GLUCONOLACTONASE_LRE-LIKE REGION DOMAIN-CONTAINING PROTEIN"/>
    <property type="match status" value="1"/>
</dbReference>
<dbReference type="Proteomes" id="UP000235672">
    <property type="component" value="Unassembled WGS sequence"/>
</dbReference>